<accession>A0A517TER1</accession>
<keyword evidence="3" id="KW-1185">Reference proteome</keyword>
<protein>
    <recommendedName>
        <fullName evidence="4">DUF3592 domain-containing protein</fullName>
    </recommendedName>
</protein>
<dbReference type="Proteomes" id="UP000319976">
    <property type="component" value="Chromosome"/>
</dbReference>
<feature type="transmembrane region" description="Helical" evidence="1">
    <location>
        <begin position="20"/>
        <end position="41"/>
    </location>
</feature>
<feature type="transmembrane region" description="Helical" evidence="1">
    <location>
        <begin position="131"/>
        <end position="150"/>
    </location>
</feature>
<evidence type="ECO:0000313" key="2">
    <source>
        <dbReference type="EMBL" id="QDT66856.1"/>
    </source>
</evidence>
<evidence type="ECO:0008006" key="4">
    <source>
        <dbReference type="Google" id="ProtNLM"/>
    </source>
</evidence>
<name>A0A517TER1_9PLAN</name>
<organism evidence="2 3">
    <name type="scientific">Calycomorphotria hydatis</name>
    <dbReference type="NCBI Taxonomy" id="2528027"/>
    <lineage>
        <taxon>Bacteria</taxon>
        <taxon>Pseudomonadati</taxon>
        <taxon>Planctomycetota</taxon>
        <taxon>Planctomycetia</taxon>
        <taxon>Planctomycetales</taxon>
        <taxon>Planctomycetaceae</taxon>
        <taxon>Calycomorphotria</taxon>
    </lineage>
</organism>
<keyword evidence="1" id="KW-0472">Membrane</keyword>
<dbReference type="EMBL" id="CP036316">
    <property type="protein sequence ID" value="QDT66856.1"/>
    <property type="molecule type" value="Genomic_DNA"/>
</dbReference>
<sequence length="168" mass="19137">MLGSIYEYVALDGDQRAAVRGFRFAIFLTILVIMFLCAGLNEVRYRLLGTRADADVVTVFTTRDKELGLLKFIRFDYRDGDAPPVRMDEQVPNNWWPAGKGELQPGDTVEVVYLSGIEESARLVGRENNTILMLFLFSLAMGSFAFWLFWRWASAQANIPSRRSGYSY</sequence>
<dbReference type="AlphaFoldDB" id="A0A517TER1"/>
<keyword evidence="1" id="KW-0812">Transmembrane</keyword>
<gene>
    <name evidence="2" type="ORF">V22_41280</name>
</gene>
<keyword evidence="1" id="KW-1133">Transmembrane helix</keyword>
<dbReference type="KEGG" id="chya:V22_41280"/>
<evidence type="ECO:0000256" key="1">
    <source>
        <dbReference type="SAM" id="Phobius"/>
    </source>
</evidence>
<dbReference type="OrthoDB" id="283151at2"/>
<proteinExistence type="predicted"/>
<dbReference type="RefSeq" id="WP_145266328.1">
    <property type="nucleotide sequence ID" value="NZ_CP036316.1"/>
</dbReference>
<reference evidence="2 3" key="1">
    <citation type="submission" date="2019-02" db="EMBL/GenBank/DDBJ databases">
        <title>Deep-cultivation of Planctomycetes and their phenomic and genomic characterization uncovers novel biology.</title>
        <authorList>
            <person name="Wiegand S."/>
            <person name="Jogler M."/>
            <person name="Boedeker C."/>
            <person name="Pinto D."/>
            <person name="Vollmers J."/>
            <person name="Rivas-Marin E."/>
            <person name="Kohn T."/>
            <person name="Peeters S.H."/>
            <person name="Heuer A."/>
            <person name="Rast P."/>
            <person name="Oberbeckmann S."/>
            <person name="Bunk B."/>
            <person name="Jeske O."/>
            <person name="Meyerdierks A."/>
            <person name="Storesund J.E."/>
            <person name="Kallscheuer N."/>
            <person name="Luecker S."/>
            <person name="Lage O.M."/>
            <person name="Pohl T."/>
            <person name="Merkel B.J."/>
            <person name="Hornburger P."/>
            <person name="Mueller R.-W."/>
            <person name="Bruemmer F."/>
            <person name="Labrenz M."/>
            <person name="Spormann A.M."/>
            <person name="Op den Camp H."/>
            <person name="Overmann J."/>
            <person name="Amann R."/>
            <person name="Jetten M.S.M."/>
            <person name="Mascher T."/>
            <person name="Medema M.H."/>
            <person name="Devos D.P."/>
            <person name="Kaster A.-K."/>
            <person name="Ovreas L."/>
            <person name="Rohde M."/>
            <person name="Galperin M.Y."/>
            <person name="Jogler C."/>
        </authorList>
    </citation>
    <scope>NUCLEOTIDE SEQUENCE [LARGE SCALE GENOMIC DNA]</scope>
    <source>
        <strain evidence="2 3">V22</strain>
    </source>
</reference>
<evidence type="ECO:0000313" key="3">
    <source>
        <dbReference type="Proteomes" id="UP000319976"/>
    </source>
</evidence>